<dbReference type="Proteomes" id="UP000186323">
    <property type="component" value="Chromosome I"/>
</dbReference>
<dbReference type="SFLD" id="SFLDG00179">
    <property type="entry name" value="mandelate_racemase"/>
    <property type="match status" value="1"/>
</dbReference>
<evidence type="ECO:0000256" key="1">
    <source>
        <dbReference type="ARBA" id="ARBA00023239"/>
    </source>
</evidence>
<evidence type="ECO:0000313" key="4">
    <source>
        <dbReference type="Proteomes" id="UP000186323"/>
    </source>
</evidence>
<feature type="domain" description="Mandelate racemase/muconate lactonizing enzyme C-terminal" evidence="2">
    <location>
        <begin position="151"/>
        <end position="267"/>
    </location>
</feature>
<dbReference type="EMBL" id="LT630450">
    <property type="protein sequence ID" value="SFV74266.1"/>
    <property type="molecule type" value="Genomic_DNA"/>
</dbReference>
<dbReference type="SUPFAM" id="SSF51604">
    <property type="entry name" value="Enolase C-terminal domain-like"/>
    <property type="match status" value="1"/>
</dbReference>
<dbReference type="SFLD" id="SFLDS00001">
    <property type="entry name" value="Enolase"/>
    <property type="match status" value="1"/>
</dbReference>
<dbReference type="Gene3D" id="3.20.20.120">
    <property type="entry name" value="Enolase-like C-terminal domain"/>
    <property type="match status" value="1"/>
</dbReference>
<dbReference type="InterPro" id="IPR029017">
    <property type="entry name" value="Enolase-like_N"/>
</dbReference>
<dbReference type="Pfam" id="PF02746">
    <property type="entry name" value="MR_MLE_N"/>
    <property type="match status" value="1"/>
</dbReference>
<dbReference type="InterPro" id="IPR029065">
    <property type="entry name" value="Enolase_C-like"/>
</dbReference>
<dbReference type="GO" id="GO:0047929">
    <property type="term" value="F:gluconate dehydratase activity"/>
    <property type="evidence" value="ECO:0007669"/>
    <property type="project" value="UniProtKB-EC"/>
</dbReference>
<dbReference type="SMART" id="SM00922">
    <property type="entry name" value="MR_MLE"/>
    <property type="match status" value="1"/>
</dbReference>
<dbReference type="KEGG" id="dpg:DESPIGER_2447"/>
<dbReference type="EC" id="4.2.1.39" evidence="3"/>
<dbReference type="Pfam" id="PF13378">
    <property type="entry name" value="MR_MLE_C"/>
    <property type="match status" value="1"/>
</dbReference>
<name>A0A1K1LHU5_9BACT</name>
<proteinExistence type="predicted"/>
<accession>A0A1K1LHU5</accession>
<dbReference type="PANTHER" id="PTHR48080">
    <property type="entry name" value="D-GALACTONATE DEHYDRATASE-RELATED"/>
    <property type="match status" value="1"/>
</dbReference>
<dbReference type="InterPro" id="IPR013342">
    <property type="entry name" value="Mandelate_racemase_C"/>
</dbReference>
<dbReference type="AlphaFoldDB" id="A0A1K1LHU5"/>
<dbReference type="RefSeq" id="WP_072337144.1">
    <property type="nucleotide sequence ID" value="NZ_CALUWT010000009.1"/>
</dbReference>
<protein>
    <submittedName>
        <fullName evidence="3">Gluconate dehydratase</fullName>
        <ecNumber evidence="3">4.2.1.39</ecNumber>
    </submittedName>
</protein>
<keyword evidence="1 3" id="KW-0456">Lyase</keyword>
<dbReference type="InterPro" id="IPR013341">
    <property type="entry name" value="Mandelate_racemase_N_dom"/>
</dbReference>
<dbReference type="OrthoDB" id="103536at2"/>
<reference evidence="4" key="1">
    <citation type="submission" date="2016-10" db="EMBL/GenBank/DDBJ databases">
        <authorList>
            <person name="Wegmann U."/>
        </authorList>
    </citation>
    <scope>NUCLEOTIDE SEQUENCE [LARGE SCALE GENOMIC DNA]</scope>
</reference>
<evidence type="ECO:0000259" key="2">
    <source>
        <dbReference type="SMART" id="SM00922"/>
    </source>
</evidence>
<dbReference type="InterPro" id="IPR034593">
    <property type="entry name" value="DgoD-like"/>
</dbReference>
<evidence type="ECO:0000313" key="3">
    <source>
        <dbReference type="EMBL" id="SFV74266.1"/>
    </source>
</evidence>
<keyword evidence="4" id="KW-1185">Reference proteome</keyword>
<dbReference type="SUPFAM" id="SSF54826">
    <property type="entry name" value="Enolase N-terminal domain-like"/>
    <property type="match status" value="1"/>
</dbReference>
<gene>
    <name evidence="3" type="ORF">DESPIGER_2447</name>
</gene>
<organism evidence="3 4">
    <name type="scientific">Desulfovibrio piger</name>
    <dbReference type="NCBI Taxonomy" id="901"/>
    <lineage>
        <taxon>Bacteria</taxon>
        <taxon>Pseudomonadati</taxon>
        <taxon>Thermodesulfobacteriota</taxon>
        <taxon>Desulfovibrionia</taxon>
        <taxon>Desulfovibrionales</taxon>
        <taxon>Desulfovibrionaceae</taxon>
        <taxon>Desulfovibrio</taxon>
    </lineage>
</organism>
<dbReference type="InterPro" id="IPR036849">
    <property type="entry name" value="Enolase-like_C_sf"/>
</dbReference>
<sequence length="404" mass="44940">MKIVSVDVMQVPSGNAGASRGDWSPVIVRINTDEGISGFGEVGLAYGKGWRAGLGMVQDFAEVIIGEDPMNIEQIWETIFRKTFWGMGGGTVVYAGMSGIDIALWDIKGKALNQPVWQLLGGKTNDNLRVYASQLQFNWGTRLDKQKLITPEEYAEVTRVAMADGYDAIKVDPIIFSDRPDGKGPWKITGPLEHKVIKTVYDRVAAMREAGGDDLDIIIENHSNTDTTSAIQMGKALEDLRIFYFEEPCHPLNVQNMVEVKNRVNIPIASGERIYTRYGYRPFFESRALQVIQPDICLCGGITEAKKICDMGHAYDCAVQIHVCGSPISKAAALQIEAVIPNFLIHEHHQRALNPESRETCLYDYQPVNGRYAIPDKPGIGQELTPETIKKCNIITVTRSKKYM</sequence>
<dbReference type="CDD" id="cd03316">
    <property type="entry name" value="MR_like"/>
    <property type="match status" value="1"/>
</dbReference>
<dbReference type="Gene3D" id="3.30.390.10">
    <property type="entry name" value="Enolase-like, N-terminal domain"/>
    <property type="match status" value="1"/>
</dbReference>
<dbReference type="PANTHER" id="PTHR48080:SF2">
    <property type="entry name" value="D-GALACTONATE DEHYDRATASE"/>
    <property type="match status" value="1"/>
</dbReference>